<feature type="transmembrane region" description="Helical" evidence="9">
    <location>
        <begin position="76"/>
        <end position="95"/>
    </location>
</feature>
<dbReference type="InterPro" id="IPR006634">
    <property type="entry name" value="TLC-dom"/>
</dbReference>
<keyword evidence="12" id="KW-1185">Reference proteome</keyword>
<evidence type="ECO:0000256" key="3">
    <source>
        <dbReference type="ARBA" id="ARBA00022448"/>
    </source>
</evidence>
<dbReference type="PIRSF" id="PIRSF005449">
    <property type="entry name" value="Translocation_assoc_membrane"/>
    <property type="match status" value="1"/>
</dbReference>
<keyword evidence="8 9" id="KW-0472">Membrane</keyword>
<evidence type="ECO:0000256" key="2">
    <source>
        <dbReference type="ARBA" id="ARBA00005999"/>
    </source>
</evidence>
<evidence type="ECO:0000256" key="1">
    <source>
        <dbReference type="ARBA" id="ARBA00004141"/>
    </source>
</evidence>
<feature type="transmembrane region" description="Helical" evidence="9">
    <location>
        <begin position="116"/>
        <end position="134"/>
    </location>
</feature>
<dbReference type="Pfam" id="PF03798">
    <property type="entry name" value="TRAM_LAG1_CLN8"/>
    <property type="match status" value="1"/>
</dbReference>
<reference evidence="11" key="3">
    <citation type="submission" date="2025-08" db="UniProtKB">
        <authorList>
            <consortium name="Ensembl"/>
        </authorList>
    </citation>
    <scope>IDENTIFICATION</scope>
    <source>
        <strain evidence="11">JP 163 A</strain>
    </source>
</reference>
<keyword evidence="4 9" id="KW-0812">Transmembrane</keyword>
<dbReference type="AlphaFoldDB" id="A0A3B5RF78"/>
<feature type="domain" description="TLC" evidence="10">
    <location>
        <begin position="110"/>
        <end position="297"/>
    </location>
</feature>
<evidence type="ECO:0000256" key="8">
    <source>
        <dbReference type="ARBA" id="ARBA00023136"/>
    </source>
</evidence>
<evidence type="ECO:0000259" key="10">
    <source>
        <dbReference type="SMART" id="SM00724"/>
    </source>
</evidence>
<name>A0A3B5RF78_XIPMA</name>
<evidence type="ECO:0000256" key="4">
    <source>
        <dbReference type="ARBA" id="ARBA00022692"/>
    </source>
</evidence>
<comment type="subcellular location">
    <subcellularLocation>
        <location evidence="1">Membrane</location>
        <topology evidence="1">Multi-pass membrane protein</topology>
    </subcellularLocation>
</comment>
<evidence type="ECO:0000313" key="12">
    <source>
        <dbReference type="Proteomes" id="UP000002852"/>
    </source>
</evidence>
<dbReference type="Proteomes" id="UP000002852">
    <property type="component" value="Unassembled WGS sequence"/>
</dbReference>
<dbReference type="InterPro" id="IPR016447">
    <property type="entry name" value="Translocation_assoc_membrane"/>
</dbReference>
<reference evidence="11" key="4">
    <citation type="submission" date="2025-09" db="UniProtKB">
        <authorList>
            <consortium name="Ensembl"/>
        </authorList>
    </citation>
    <scope>IDENTIFICATION</scope>
    <source>
        <strain evidence="11">JP 163 A</strain>
    </source>
</reference>
<keyword evidence="3" id="KW-0813">Transport</keyword>
<feature type="transmembrane region" description="Helical" evidence="9">
    <location>
        <begin position="265"/>
        <end position="284"/>
    </location>
</feature>
<feature type="transmembrane region" description="Helical" evidence="9">
    <location>
        <begin position="223"/>
        <end position="245"/>
    </location>
</feature>
<feature type="transmembrane region" description="Helical" evidence="9">
    <location>
        <begin position="191"/>
        <end position="211"/>
    </location>
</feature>
<keyword evidence="7" id="KW-0811">Translocation</keyword>
<dbReference type="GO" id="GO:0045048">
    <property type="term" value="P:protein insertion into ER membrane"/>
    <property type="evidence" value="ECO:0007669"/>
    <property type="project" value="TreeGrafter"/>
</dbReference>
<dbReference type="PANTHER" id="PTHR12371:SF4">
    <property type="entry name" value="TRANSLOCATING CHAIN-ASSOCIATED MEMBRANE PROTEIN 2"/>
    <property type="match status" value="1"/>
</dbReference>
<protein>
    <submittedName>
        <fullName evidence="11">Translocation associated membrane protein 2</fullName>
    </submittedName>
</protein>
<keyword evidence="6 9" id="KW-1133">Transmembrane helix</keyword>
<evidence type="ECO:0000256" key="6">
    <source>
        <dbReference type="ARBA" id="ARBA00022989"/>
    </source>
</evidence>
<evidence type="ECO:0000256" key="9">
    <source>
        <dbReference type="SAM" id="Phobius"/>
    </source>
</evidence>
<dbReference type="GeneTree" id="ENSGT00510000046470"/>
<evidence type="ECO:0000256" key="7">
    <source>
        <dbReference type="ARBA" id="ARBA00023010"/>
    </source>
</evidence>
<dbReference type="Ensembl" id="ENSXMAT00000035114.1">
    <property type="protein sequence ID" value="ENSXMAP00000041051.1"/>
    <property type="gene ID" value="ENSXMAG00000003399.2"/>
</dbReference>
<evidence type="ECO:0000313" key="11">
    <source>
        <dbReference type="Ensembl" id="ENSXMAP00000041051.1"/>
    </source>
</evidence>
<comment type="similarity">
    <text evidence="2">Belongs to the TRAM family.</text>
</comment>
<dbReference type="SMART" id="SM00724">
    <property type="entry name" value="TLC"/>
    <property type="match status" value="1"/>
</dbReference>
<reference evidence="12" key="1">
    <citation type="submission" date="2012-01" db="EMBL/GenBank/DDBJ databases">
        <authorList>
            <person name="Walter R."/>
            <person name="Schartl M."/>
            <person name="Warren W."/>
        </authorList>
    </citation>
    <scope>NUCLEOTIDE SEQUENCE [LARGE SCALE GENOMIC DNA]</scope>
    <source>
        <strain evidence="12">JP 163 A</strain>
    </source>
</reference>
<dbReference type="GO" id="GO:0005789">
    <property type="term" value="C:endoplasmic reticulum membrane"/>
    <property type="evidence" value="ECO:0007669"/>
    <property type="project" value="TreeGrafter"/>
</dbReference>
<proteinExistence type="inferred from homology"/>
<keyword evidence="5" id="KW-0653">Protein transport</keyword>
<organism evidence="11 12">
    <name type="scientific">Xiphophorus maculatus</name>
    <name type="common">Southern platyfish</name>
    <name type="synonym">Platypoecilus maculatus</name>
    <dbReference type="NCBI Taxonomy" id="8083"/>
    <lineage>
        <taxon>Eukaryota</taxon>
        <taxon>Metazoa</taxon>
        <taxon>Chordata</taxon>
        <taxon>Craniata</taxon>
        <taxon>Vertebrata</taxon>
        <taxon>Euteleostomi</taxon>
        <taxon>Actinopterygii</taxon>
        <taxon>Neopterygii</taxon>
        <taxon>Teleostei</taxon>
        <taxon>Neoteleostei</taxon>
        <taxon>Acanthomorphata</taxon>
        <taxon>Ovalentaria</taxon>
        <taxon>Atherinomorphae</taxon>
        <taxon>Cyprinodontiformes</taxon>
        <taxon>Poeciliidae</taxon>
        <taxon>Poeciliinae</taxon>
        <taxon>Xiphophorus</taxon>
    </lineage>
</organism>
<sequence length="345" mass="40762">MAFRRRNKSYPFFSQEFLIQNHADIVFSLVIFILIGLMFEATAKTAILFIQPQYNITTLSLEVTTYHYGWKDCATILFYFFIAIILHAVVQEYLLDKVNRRLHLSKSKNTKFNESGQLGVFHLVSSVWSFYILITVKFFYLTQLAYWLHALPELYFQKVRKEEIPRQLQYICLYLLHISVAYLLNLSRVGLVLLFLQYVSELGFHIARLLYFTDENHQKMFDLWAVSFVFTRMATLTLMFLAVGFGLARCENQGLDIEMGNFNTVLIRMTVLLVVCLTQSWLLWKFIRFQLRRWREFRHEQAVRKKATAKQPVRQLKRDTFGYHENGVLKAENGVSPRTKKLKSP</sequence>
<feature type="transmembrane region" description="Helical" evidence="9">
    <location>
        <begin position="21"/>
        <end position="39"/>
    </location>
</feature>
<evidence type="ECO:0000256" key="5">
    <source>
        <dbReference type="ARBA" id="ARBA00022927"/>
    </source>
</evidence>
<dbReference type="GO" id="GO:0006616">
    <property type="term" value="P:SRP-dependent cotranslational protein targeting to membrane, translocation"/>
    <property type="evidence" value="ECO:0007669"/>
    <property type="project" value="InterPro"/>
</dbReference>
<accession>A0A3B5RF78</accession>
<reference evidence="12" key="2">
    <citation type="journal article" date="2013" name="Nat. Genet.">
        <title>The genome of the platyfish, Xiphophorus maculatus, provides insights into evolutionary adaptation and several complex traits.</title>
        <authorList>
            <person name="Schartl M."/>
            <person name="Walter R.B."/>
            <person name="Shen Y."/>
            <person name="Garcia T."/>
            <person name="Catchen J."/>
            <person name="Amores A."/>
            <person name="Braasch I."/>
            <person name="Chalopin D."/>
            <person name="Volff J.N."/>
            <person name="Lesch K.P."/>
            <person name="Bisazza A."/>
            <person name="Minx P."/>
            <person name="Hillier L."/>
            <person name="Wilson R.K."/>
            <person name="Fuerstenberg S."/>
            <person name="Boore J."/>
            <person name="Searle S."/>
            <person name="Postlethwait J.H."/>
            <person name="Warren W.C."/>
        </authorList>
    </citation>
    <scope>NUCLEOTIDE SEQUENCE [LARGE SCALE GENOMIC DNA]</scope>
    <source>
        <strain evidence="12">JP 163 A</strain>
    </source>
</reference>
<dbReference type="PANTHER" id="PTHR12371">
    <property type="entry name" value="TRANSLOCATION ASSOCIATED MEMBRANE PROTEIN"/>
    <property type="match status" value="1"/>
</dbReference>